<accession>A0A180GI79</accession>
<feature type="region of interest" description="Disordered" evidence="1">
    <location>
        <begin position="1"/>
        <end position="30"/>
    </location>
</feature>
<dbReference type="EMBL" id="ADAS02000066">
    <property type="protein sequence ID" value="OAV92321.1"/>
    <property type="molecule type" value="Genomic_DNA"/>
</dbReference>
<sequence length="80" mass="7859">MPWDGAGLSLAGGGAQRPGAERAVKGGGAERTFPVQVVQRGLSSSGAVVGGSLGSRRGSRQRAAKAASGISTPEARQGRG</sequence>
<evidence type="ECO:0000313" key="3">
    <source>
        <dbReference type="EnsemblFungi" id="PTTG_03916-t43_1-p1"/>
    </source>
</evidence>
<name>A0A180GI79_PUCT1</name>
<dbReference type="VEuPathDB" id="FungiDB:PTTG_03916"/>
<proteinExistence type="predicted"/>
<dbReference type="EnsemblFungi" id="PTTG_03916-t43_1">
    <property type="protein sequence ID" value="PTTG_03916-t43_1-p1"/>
    <property type="gene ID" value="PTTG_03916"/>
</dbReference>
<evidence type="ECO:0000256" key="1">
    <source>
        <dbReference type="SAM" id="MobiDB-lite"/>
    </source>
</evidence>
<dbReference type="Proteomes" id="UP000005240">
    <property type="component" value="Unassembled WGS sequence"/>
</dbReference>
<evidence type="ECO:0000313" key="2">
    <source>
        <dbReference type="EMBL" id="OAV92321.1"/>
    </source>
</evidence>
<reference evidence="2" key="2">
    <citation type="submission" date="2016-05" db="EMBL/GenBank/DDBJ databases">
        <title>Comparative analysis highlights variable genome content of wheat rusts and divergence of the mating loci.</title>
        <authorList>
            <person name="Cuomo C.A."/>
            <person name="Bakkeren G."/>
            <person name="Szabo L."/>
            <person name="Khalil H."/>
            <person name="Joly D."/>
            <person name="Goldberg J."/>
            <person name="Young S."/>
            <person name="Zeng Q."/>
            <person name="Fellers J."/>
        </authorList>
    </citation>
    <scope>NUCLEOTIDE SEQUENCE [LARGE SCALE GENOMIC DNA]</scope>
    <source>
        <strain evidence="2">1-1 BBBD Race 1</strain>
    </source>
</reference>
<keyword evidence="4" id="KW-1185">Reference proteome</keyword>
<gene>
    <name evidence="2" type="ORF">PTTG_03916</name>
</gene>
<evidence type="ECO:0000313" key="4">
    <source>
        <dbReference type="Proteomes" id="UP000005240"/>
    </source>
</evidence>
<dbReference type="AlphaFoldDB" id="A0A180GI79"/>
<feature type="region of interest" description="Disordered" evidence="1">
    <location>
        <begin position="44"/>
        <end position="80"/>
    </location>
</feature>
<organism evidence="2">
    <name type="scientific">Puccinia triticina (isolate 1-1 / race 1 (BBBD))</name>
    <name type="common">Brown leaf rust fungus</name>
    <dbReference type="NCBI Taxonomy" id="630390"/>
    <lineage>
        <taxon>Eukaryota</taxon>
        <taxon>Fungi</taxon>
        <taxon>Dikarya</taxon>
        <taxon>Basidiomycota</taxon>
        <taxon>Pucciniomycotina</taxon>
        <taxon>Pucciniomycetes</taxon>
        <taxon>Pucciniales</taxon>
        <taxon>Pucciniaceae</taxon>
        <taxon>Puccinia</taxon>
    </lineage>
</organism>
<reference evidence="3" key="4">
    <citation type="submission" date="2025-05" db="UniProtKB">
        <authorList>
            <consortium name="EnsemblFungi"/>
        </authorList>
    </citation>
    <scope>IDENTIFICATION</scope>
    <source>
        <strain evidence="3">isolate 1-1 / race 1 (BBBD)</strain>
    </source>
</reference>
<reference evidence="3 4" key="3">
    <citation type="journal article" date="2017" name="G3 (Bethesda)">
        <title>Comparative analysis highlights variable genome content of wheat rusts and divergence of the mating loci.</title>
        <authorList>
            <person name="Cuomo C.A."/>
            <person name="Bakkeren G."/>
            <person name="Khalil H.B."/>
            <person name="Panwar V."/>
            <person name="Joly D."/>
            <person name="Linning R."/>
            <person name="Sakthikumar S."/>
            <person name="Song X."/>
            <person name="Adiconis X."/>
            <person name="Fan L."/>
            <person name="Goldberg J.M."/>
            <person name="Levin J.Z."/>
            <person name="Young S."/>
            <person name="Zeng Q."/>
            <person name="Anikster Y."/>
            <person name="Bruce M."/>
            <person name="Wang M."/>
            <person name="Yin C."/>
            <person name="McCallum B."/>
            <person name="Szabo L.J."/>
            <person name="Hulbert S."/>
            <person name="Chen X."/>
            <person name="Fellers J.P."/>
        </authorList>
    </citation>
    <scope>NUCLEOTIDE SEQUENCE</scope>
    <source>
        <strain evidence="3">isolate 1-1 / race 1 (BBBD)</strain>
        <strain evidence="4">Isolate 1-1 / race 1 (BBBD)</strain>
    </source>
</reference>
<reference evidence="2" key="1">
    <citation type="submission" date="2009-11" db="EMBL/GenBank/DDBJ databases">
        <authorList>
            <consortium name="The Broad Institute Genome Sequencing Platform"/>
            <person name="Ward D."/>
            <person name="Feldgarden M."/>
            <person name="Earl A."/>
            <person name="Young S.K."/>
            <person name="Zeng Q."/>
            <person name="Koehrsen M."/>
            <person name="Alvarado L."/>
            <person name="Berlin A."/>
            <person name="Bochicchio J."/>
            <person name="Borenstein D."/>
            <person name="Chapman S.B."/>
            <person name="Chen Z."/>
            <person name="Engels R."/>
            <person name="Freedman E."/>
            <person name="Gellesch M."/>
            <person name="Goldberg J."/>
            <person name="Griggs A."/>
            <person name="Gujja S."/>
            <person name="Heilman E."/>
            <person name="Heiman D."/>
            <person name="Hepburn T."/>
            <person name="Howarth C."/>
            <person name="Jen D."/>
            <person name="Larson L."/>
            <person name="Lewis B."/>
            <person name="Mehta T."/>
            <person name="Park D."/>
            <person name="Pearson M."/>
            <person name="Roberts A."/>
            <person name="Saif S."/>
            <person name="Shea T."/>
            <person name="Shenoy N."/>
            <person name="Sisk P."/>
            <person name="Stolte C."/>
            <person name="Sykes S."/>
            <person name="Thomson T."/>
            <person name="Walk T."/>
            <person name="White J."/>
            <person name="Yandava C."/>
            <person name="Izard J."/>
            <person name="Baranova O.V."/>
            <person name="Blanton J.M."/>
            <person name="Tanner A.C."/>
            <person name="Dewhirst F.E."/>
            <person name="Haas B."/>
            <person name="Nusbaum C."/>
            <person name="Birren B."/>
        </authorList>
    </citation>
    <scope>NUCLEOTIDE SEQUENCE [LARGE SCALE GENOMIC DNA]</scope>
    <source>
        <strain evidence="2">1-1 BBBD Race 1</strain>
    </source>
</reference>
<protein>
    <submittedName>
        <fullName evidence="2 3">Uncharacterized protein</fullName>
    </submittedName>
</protein>